<name>A0A485KMM6_9STRA</name>
<dbReference type="Proteomes" id="UP000332933">
    <property type="component" value="Unassembled WGS sequence"/>
</dbReference>
<reference evidence="12 13" key="1">
    <citation type="submission" date="2019-03" db="EMBL/GenBank/DDBJ databases">
        <authorList>
            <person name="Gaulin E."/>
            <person name="Dumas B."/>
        </authorList>
    </citation>
    <scope>NUCLEOTIDE SEQUENCE [LARGE SCALE GENOMIC DNA]</scope>
    <source>
        <strain evidence="12">CBS 568.67</strain>
    </source>
</reference>
<dbReference type="PANTHER" id="PTHR12980">
    <property type="entry name" value="UBIQUINOL-CYTOCHROME C REDUCTASE COMPLEX, SUBUNIT X"/>
    <property type="match status" value="1"/>
</dbReference>
<comment type="subcellular location">
    <subcellularLocation>
        <location evidence="1">Mitochondrion inner membrane</location>
        <topology evidence="1">Single-pass membrane protein</topology>
    </subcellularLocation>
</comment>
<organism evidence="12 13">
    <name type="scientific">Aphanomyces stellatus</name>
    <dbReference type="NCBI Taxonomy" id="120398"/>
    <lineage>
        <taxon>Eukaryota</taxon>
        <taxon>Sar</taxon>
        <taxon>Stramenopiles</taxon>
        <taxon>Oomycota</taxon>
        <taxon>Saprolegniomycetes</taxon>
        <taxon>Saprolegniales</taxon>
        <taxon>Verrucalvaceae</taxon>
        <taxon>Aphanomyces</taxon>
    </lineage>
</organism>
<sequence length="96" mass="10711">MFARRVLNVAAGRAASRSMATKASSVNGKGPFEPIYQAIMRNNVTYITTIVIGCVAFESIYGGVTNGVWDSLNYGRLYHHVDWSQFKSDDDEEEEE</sequence>
<keyword evidence="4" id="KW-0679">Respiratory chain</keyword>
<dbReference type="InterPro" id="IPR008027">
    <property type="entry name" value="QCR9"/>
</dbReference>
<evidence type="ECO:0000313" key="13">
    <source>
        <dbReference type="Proteomes" id="UP000332933"/>
    </source>
</evidence>
<dbReference type="GO" id="GO:0006122">
    <property type="term" value="P:mitochondrial electron transport, ubiquinol to cytochrome c"/>
    <property type="evidence" value="ECO:0007669"/>
    <property type="project" value="InterPro"/>
</dbReference>
<gene>
    <name evidence="12" type="primary">Aste57867_9309</name>
    <name evidence="11" type="ORF">As57867_009273</name>
    <name evidence="12" type="ORF">ASTE57867_9309</name>
</gene>
<dbReference type="Gene3D" id="1.20.5.260">
    <property type="entry name" value="Cytochrome b-c1 complex subunit 9"/>
    <property type="match status" value="1"/>
</dbReference>
<evidence type="ECO:0000256" key="6">
    <source>
        <dbReference type="ARBA" id="ARBA00022792"/>
    </source>
</evidence>
<keyword evidence="7" id="KW-0249">Electron transport</keyword>
<evidence type="ECO:0000256" key="2">
    <source>
        <dbReference type="ARBA" id="ARBA00007856"/>
    </source>
</evidence>
<evidence type="ECO:0000256" key="4">
    <source>
        <dbReference type="ARBA" id="ARBA00022660"/>
    </source>
</evidence>
<keyword evidence="8" id="KW-1133">Transmembrane helix</keyword>
<dbReference type="SUPFAM" id="SSF81514">
    <property type="entry name" value="Subunit X (non-heme 7 kDa protein) of cytochrome bc1 complex (Ubiquinol-cytochrome c reductase)"/>
    <property type="match status" value="1"/>
</dbReference>
<dbReference type="EMBL" id="CAADRA010005156">
    <property type="protein sequence ID" value="VFT86191.1"/>
    <property type="molecule type" value="Genomic_DNA"/>
</dbReference>
<dbReference type="GO" id="GO:0045275">
    <property type="term" value="C:respiratory chain complex III"/>
    <property type="evidence" value="ECO:0007669"/>
    <property type="project" value="InterPro"/>
</dbReference>
<comment type="similarity">
    <text evidence="2">Belongs to the UQCR10/QCR9 family.</text>
</comment>
<evidence type="ECO:0000256" key="7">
    <source>
        <dbReference type="ARBA" id="ARBA00022982"/>
    </source>
</evidence>
<dbReference type="OrthoDB" id="44067at2759"/>
<evidence type="ECO:0000256" key="10">
    <source>
        <dbReference type="ARBA" id="ARBA00023136"/>
    </source>
</evidence>
<evidence type="ECO:0000256" key="3">
    <source>
        <dbReference type="ARBA" id="ARBA00022448"/>
    </source>
</evidence>
<dbReference type="EMBL" id="VJMH01005135">
    <property type="protein sequence ID" value="KAF0700181.1"/>
    <property type="molecule type" value="Genomic_DNA"/>
</dbReference>
<evidence type="ECO:0000256" key="8">
    <source>
        <dbReference type="ARBA" id="ARBA00022989"/>
    </source>
</evidence>
<dbReference type="AlphaFoldDB" id="A0A485KMM6"/>
<evidence type="ECO:0000256" key="9">
    <source>
        <dbReference type="ARBA" id="ARBA00023128"/>
    </source>
</evidence>
<dbReference type="PANTHER" id="PTHR12980:SF0">
    <property type="entry name" value="CYTOCHROME B-C1 COMPLEX SUBUNIT 9"/>
    <property type="match status" value="1"/>
</dbReference>
<accession>A0A485KMM6</accession>
<proteinExistence type="inferred from homology"/>
<dbReference type="Pfam" id="PF05365">
    <property type="entry name" value="UCR_UQCRX_QCR9"/>
    <property type="match status" value="1"/>
</dbReference>
<evidence type="ECO:0000313" key="12">
    <source>
        <dbReference type="EMBL" id="VFT86191.1"/>
    </source>
</evidence>
<evidence type="ECO:0000256" key="5">
    <source>
        <dbReference type="ARBA" id="ARBA00022692"/>
    </source>
</evidence>
<keyword evidence="5" id="KW-0812">Transmembrane</keyword>
<keyword evidence="13" id="KW-1185">Reference proteome</keyword>
<reference evidence="11" key="2">
    <citation type="submission" date="2019-06" db="EMBL/GenBank/DDBJ databases">
        <title>Genomics analysis of Aphanomyces spp. identifies a new class of oomycete effector associated with host adaptation.</title>
        <authorList>
            <person name="Gaulin E."/>
        </authorList>
    </citation>
    <scope>NUCLEOTIDE SEQUENCE</scope>
    <source>
        <strain evidence="11">CBS 578.67</strain>
    </source>
</reference>
<dbReference type="InterPro" id="IPR036656">
    <property type="entry name" value="QCR9_sf"/>
</dbReference>
<keyword evidence="9" id="KW-0496">Mitochondrion</keyword>
<evidence type="ECO:0000256" key="1">
    <source>
        <dbReference type="ARBA" id="ARBA00004434"/>
    </source>
</evidence>
<evidence type="ECO:0000313" key="11">
    <source>
        <dbReference type="EMBL" id="KAF0700181.1"/>
    </source>
</evidence>
<dbReference type="GO" id="GO:0005743">
    <property type="term" value="C:mitochondrial inner membrane"/>
    <property type="evidence" value="ECO:0007669"/>
    <property type="project" value="UniProtKB-SubCell"/>
</dbReference>
<keyword evidence="3" id="KW-0813">Transport</keyword>
<keyword evidence="10" id="KW-0472">Membrane</keyword>
<keyword evidence="6" id="KW-0999">Mitochondrion inner membrane</keyword>
<protein>
    <submittedName>
        <fullName evidence="12">Aste57867_9309 protein</fullName>
    </submittedName>
</protein>